<evidence type="ECO:0000256" key="1">
    <source>
        <dbReference type="SAM" id="Phobius"/>
    </source>
</evidence>
<sequence length="467" mass="48694">MPLRPVSRLLPPLLALAAAALAWPAPAAAHGLVQRANLPIPEWLFGWAAGVVLVVSFVALAVAWPQPRLERPAWRPLPWGLGRVLAGRPVEVLGGGLGVALLAVVLVAGYVGPQDPAANLAPTFLLITFWVGTAFASALLGDVFRLLNPWRALGRATGAIVRRARGGRPVPVRPYPARLGHWPAALGLLAFSWVELASGWAERPGALATAALAYSAVTLAAQAVFGVEAWTRRGEGFSVYFGFLARLSPFETREGEVGLRPPLGGLARLEPLAGTVALVAVMIGTVTFDGLTQGPLWRGLAGAEAGAGAQTLGILACVLAAGGAYALGVAGIRSVAPGTSGERLRRGFVHSLVPIALVYVAAHYLTFLLFEGQAIAYLASDPFGRGWDLLGTAAAGIDFGVISQNQAWYAQVGLVIAGHVAGLVLAHDRALVLFEGSRAAVRSQYWMLGIMVGFTTLALWLLAQAGA</sequence>
<feature type="transmembrane region" description="Helical" evidence="1">
    <location>
        <begin position="408"/>
        <end position="425"/>
    </location>
</feature>
<feature type="chain" id="PRO_5027043414" description="Fenitrothion hydrolase" evidence="2">
    <location>
        <begin position="28"/>
        <end position="467"/>
    </location>
</feature>
<organism evidence="3">
    <name type="scientific">uncultured Solirubrobacteraceae bacterium</name>
    <dbReference type="NCBI Taxonomy" id="1162706"/>
    <lineage>
        <taxon>Bacteria</taxon>
        <taxon>Bacillati</taxon>
        <taxon>Actinomycetota</taxon>
        <taxon>Thermoleophilia</taxon>
        <taxon>Solirubrobacterales</taxon>
        <taxon>Solirubrobacteraceae</taxon>
        <taxon>environmental samples</taxon>
    </lineage>
</organism>
<gene>
    <name evidence="3" type="ORF">AVDCRST_MAG13-2102</name>
</gene>
<feature type="signal peptide" evidence="2">
    <location>
        <begin position="1"/>
        <end position="27"/>
    </location>
</feature>
<proteinExistence type="predicted"/>
<evidence type="ECO:0000313" key="3">
    <source>
        <dbReference type="EMBL" id="CAA9498433.1"/>
    </source>
</evidence>
<reference evidence="3" key="1">
    <citation type="submission" date="2020-02" db="EMBL/GenBank/DDBJ databases">
        <authorList>
            <person name="Meier V. D."/>
        </authorList>
    </citation>
    <scope>NUCLEOTIDE SEQUENCE</scope>
    <source>
        <strain evidence="3">AVDCRST_MAG13</strain>
    </source>
</reference>
<feature type="transmembrane region" description="Helical" evidence="1">
    <location>
        <begin position="272"/>
        <end position="292"/>
    </location>
</feature>
<keyword evidence="1" id="KW-0472">Membrane</keyword>
<keyword evidence="1" id="KW-0812">Transmembrane</keyword>
<evidence type="ECO:0008006" key="4">
    <source>
        <dbReference type="Google" id="ProtNLM"/>
    </source>
</evidence>
<feature type="transmembrane region" description="Helical" evidence="1">
    <location>
        <begin position="445"/>
        <end position="463"/>
    </location>
</feature>
<evidence type="ECO:0000256" key="2">
    <source>
        <dbReference type="SAM" id="SignalP"/>
    </source>
</evidence>
<feature type="transmembrane region" description="Helical" evidence="1">
    <location>
        <begin position="124"/>
        <end position="147"/>
    </location>
</feature>
<accession>A0A6J4SG15</accession>
<protein>
    <recommendedName>
        <fullName evidence="4">Fenitrothion hydrolase</fullName>
    </recommendedName>
</protein>
<name>A0A6J4SG15_9ACTN</name>
<dbReference type="EMBL" id="CADCVO010000337">
    <property type="protein sequence ID" value="CAA9498433.1"/>
    <property type="molecule type" value="Genomic_DNA"/>
</dbReference>
<dbReference type="AlphaFoldDB" id="A0A6J4SG15"/>
<feature type="transmembrane region" description="Helical" evidence="1">
    <location>
        <begin position="348"/>
        <end position="370"/>
    </location>
</feature>
<keyword evidence="2" id="KW-0732">Signal</keyword>
<feature type="transmembrane region" description="Helical" evidence="1">
    <location>
        <begin position="312"/>
        <end position="336"/>
    </location>
</feature>
<keyword evidence="1" id="KW-1133">Transmembrane helix</keyword>
<feature type="transmembrane region" description="Helical" evidence="1">
    <location>
        <begin position="92"/>
        <end position="112"/>
    </location>
</feature>
<feature type="transmembrane region" description="Helical" evidence="1">
    <location>
        <begin position="45"/>
        <end position="65"/>
    </location>
</feature>